<sequence length="179" mass="20290">MLQLPTITFTVNYRTRSSQGLCRDILMFHGTKRLEYTCQFSVLKPENNDSQNVDPTIEEKTWVEVVLHGESVAGQHTVILSPFILQYAVMPDAPQDVQAMPGVHQGELKVLWDPPSEFLAPHLQYQLRHRREKQTWQLLSVTHGRSRLLDGLSPRGKVPSLSPCSPSNPFLTGYLGQLE</sequence>
<dbReference type="AlphaFoldDB" id="A0A8C4NJ60"/>
<dbReference type="Proteomes" id="UP000694388">
    <property type="component" value="Unplaced"/>
</dbReference>
<organism evidence="1 2">
    <name type="scientific">Eptatretus burgeri</name>
    <name type="common">Inshore hagfish</name>
    <dbReference type="NCBI Taxonomy" id="7764"/>
    <lineage>
        <taxon>Eukaryota</taxon>
        <taxon>Metazoa</taxon>
        <taxon>Chordata</taxon>
        <taxon>Craniata</taxon>
        <taxon>Vertebrata</taxon>
        <taxon>Cyclostomata</taxon>
        <taxon>Myxini</taxon>
        <taxon>Myxiniformes</taxon>
        <taxon>Myxinidae</taxon>
        <taxon>Eptatretinae</taxon>
        <taxon>Eptatretus</taxon>
    </lineage>
</organism>
<accession>A0A8C4NJ60</accession>
<evidence type="ECO:0000313" key="2">
    <source>
        <dbReference type="Proteomes" id="UP000694388"/>
    </source>
</evidence>
<dbReference type="Ensembl" id="ENSEBUT00000008004.1">
    <property type="protein sequence ID" value="ENSEBUP00000007520.1"/>
    <property type="gene ID" value="ENSEBUG00000004898.1"/>
</dbReference>
<dbReference type="CDD" id="cd00063">
    <property type="entry name" value="FN3"/>
    <property type="match status" value="1"/>
</dbReference>
<reference evidence="1" key="2">
    <citation type="submission" date="2025-09" db="UniProtKB">
        <authorList>
            <consortium name="Ensembl"/>
        </authorList>
    </citation>
    <scope>IDENTIFICATION</scope>
</reference>
<name>A0A8C4NJ60_EPTBU</name>
<protein>
    <submittedName>
        <fullName evidence="1">Uncharacterized protein</fullName>
    </submittedName>
</protein>
<proteinExistence type="predicted"/>
<reference evidence="1" key="1">
    <citation type="submission" date="2025-08" db="UniProtKB">
        <authorList>
            <consortium name="Ensembl"/>
        </authorList>
    </citation>
    <scope>IDENTIFICATION</scope>
</reference>
<dbReference type="InterPro" id="IPR036116">
    <property type="entry name" value="FN3_sf"/>
</dbReference>
<dbReference type="InterPro" id="IPR003961">
    <property type="entry name" value="FN3_dom"/>
</dbReference>
<dbReference type="InterPro" id="IPR013783">
    <property type="entry name" value="Ig-like_fold"/>
</dbReference>
<keyword evidence="2" id="KW-1185">Reference proteome</keyword>
<evidence type="ECO:0000313" key="1">
    <source>
        <dbReference type="Ensembl" id="ENSEBUP00000007520.1"/>
    </source>
</evidence>
<dbReference type="Gene3D" id="2.60.40.10">
    <property type="entry name" value="Immunoglobulins"/>
    <property type="match status" value="1"/>
</dbReference>
<dbReference type="SUPFAM" id="SSF49265">
    <property type="entry name" value="Fibronectin type III"/>
    <property type="match status" value="1"/>
</dbReference>